<evidence type="ECO:0000313" key="2">
    <source>
        <dbReference type="EMBL" id="TKW31746.1"/>
    </source>
</evidence>
<protein>
    <submittedName>
        <fullName evidence="2">Uncharacterized protein</fullName>
    </submittedName>
</protein>
<accession>A0A4V6DE45</accession>
<dbReference type="AlphaFoldDB" id="A0A4V6DE45"/>
<evidence type="ECO:0000256" key="1">
    <source>
        <dbReference type="SAM" id="MobiDB-lite"/>
    </source>
</evidence>
<sequence length="180" mass="19668">MSMLTDGDPKPHAVIQLWKSQIEEGNLNEQDPSVIIFDKDTESRYEILSADEGDKQMLHRFYDAFRGTAEFSLSVQVSNRVPVQPTEPPIPSSLPANSSLALRYAGLARAINALVQSAKAEGVPNASSANTDGWRSLQRNSLNRYSRQDATAPSMISGHAQVDAARSSRFNGRGVPVNKL</sequence>
<reference evidence="2" key="1">
    <citation type="submission" date="2019-03" db="EMBL/GenBank/DDBJ databases">
        <title>WGS assembly of Setaria viridis.</title>
        <authorList>
            <person name="Huang P."/>
            <person name="Jenkins J."/>
            <person name="Grimwood J."/>
            <person name="Barry K."/>
            <person name="Healey A."/>
            <person name="Mamidi S."/>
            <person name="Sreedasyam A."/>
            <person name="Shu S."/>
            <person name="Feldman M."/>
            <person name="Wu J."/>
            <person name="Yu Y."/>
            <person name="Chen C."/>
            <person name="Johnson J."/>
            <person name="Rokhsar D."/>
            <person name="Baxter I."/>
            <person name="Schmutz J."/>
            <person name="Brutnell T."/>
            <person name="Kellogg E."/>
        </authorList>
    </citation>
    <scope>NUCLEOTIDE SEQUENCE [LARGE SCALE GENOMIC DNA]</scope>
</reference>
<dbReference type="Gramene" id="TKW31746">
    <property type="protein sequence ID" value="TKW31746"/>
    <property type="gene ID" value="SEVIR_2G126050v2"/>
</dbReference>
<name>A0A4V6DE45_SETVI</name>
<feature type="region of interest" description="Disordered" evidence="1">
    <location>
        <begin position="146"/>
        <end position="180"/>
    </location>
</feature>
<dbReference type="EMBL" id="CM016553">
    <property type="protein sequence ID" value="TKW31746.1"/>
    <property type="molecule type" value="Genomic_DNA"/>
</dbReference>
<dbReference type="Proteomes" id="UP000298652">
    <property type="component" value="Chromosome 2"/>
</dbReference>
<proteinExistence type="predicted"/>
<keyword evidence="3" id="KW-1185">Reference proteome</keyword>
<evidence type="ECO:0000313" key="3">
    <source>
        <dbReference type="Proteomes" id="UP000298652"/>
    </source>
</evidence>
<gene>
    <name evidence="2" type="ORF">SEVIR_2G126050v2</name>
</gene>
<organism evidence="2 3">
    <name type="scientific">Setaria viridis</name>
    <name type="common">Green bristlegrass</name>
    <name type="synonym">Setaria italica subsp. viridis</name>
    <dbReference type="NCBI Taxonomy" id="4556"/>
    <lineage>
        <taxon>Eukaryota</taxon>
        <taxon>Viridiplantae</taxon>
        <taxon>Streptophyta</taxon>
        <taxon>Embryophyta</taxon>
        <taxon>Tracheophyta</taxon>
        <taxon>Spermatophyta</taxon>
        <taxon>Magnoliopsida</taxon>
        <taxon>Liliopsida</taxon>
        <taxon>Poales</taxon>
        <taxon>Poaceae</taxon>
        <taxon>PACMAD clade</taxon>
        <taxon>Panicoideae</taxon>
        <taxon>Panicodae</taxon>
        <taxon>Paniceae</taxon>
        <taxon>Cenchrinae</taxon>
        <taxon>Setaria</taxon>
    </lineage>
</organism>